<dbReference type="Proteomes" id="UP000225548">
    <property type="component" value="Unassembled WGS sequence"/>
</dbReference>
<gene>
    <name evidence="4" type="ORF">ATL42_0102</name>
</gene>
<evidence type="ECO:0000256" key="1">
    <source>
        <dbReference type="SAM" id="MobiDB-lite"/>
    </source>
</evidence>
<evidence type="ECO:0000313" key="4">
    <source>
        <dbReference type="EMBL" id="PFG32282.1"/>
    </source>
</evidence>
<protein>
    <submittedName>
        <fullName evidence="4">Cysteine-rich secretory protein family protein</fullName>
    </submittedName>
</protein>
<accession>A0A2A9E244</accession>
<dbReference type="CDD" id="cd05379">
    <property type="entry name" value="CAP_bacterial"/>
    <property type="match status" value="1"/>
</dbReference>
<dbReference type="PANTHER" id="PTHR31157:SF1">
    <property type="entry name" value="SCP DOMAIN-CONTAINING PROTEIN"/>
    <property type="match status" value="1"/>
</dbReference>
<dbReference type="InterPro" id="IPR035940">
    <property type="entry name" value="CAP_sf"/>
</dbReference>
<dbReference type="PROSITE" id="PS51257">
    <property type="entry name" value="PROKAR_LIPOPROTEIN"/>
    <property type="match status" value="1"/>
</dbReference>
<dbReference type="Pfam" id="PF00188">
    <property type="entry name" value="CAP"/>
    <property type="match status" value="1"/>
</dbReference>
<feature type="signal peptide" evidence="2">
    <location>
        <begin position="1"/>
        <end position="36"/>
    </location>
</feature>
<dbReference type="AlphaFoldDB" id="A0A2A9E244"/>
<comment type="caution">
    <text evidence="4">The sequence shown here is derived from an EMBL/GenBank/DDBJ whole genome shotgun (WGS) entry which is preliminary data.</text>
</comment>
<feature type="chain" id="PRO_5012676400" evidence="2">
    <location>
        <begin position="37"/>
        <end position="196"/>
    </location>
</feature>
<keyword evidence="5" id="KW-1185">Reference proteome</keyword>
<dbReference type="InterPro" id="IPR014044">
    <property type="entry name" value="CAP_dom"/>
</dbReference>
<evidence type="ECO:0000256" key="2">
    <source>
        <dbReference type="SAM" id="SignalP"/>
    </source>
</evidence>
<name>A0A2A9E244_9MICO</name>
<keyword evidence="2" id="KW-0732">Signal</keyword>
<dbReference type="EMBL" id="PDJG01000001">
    <property type="protein sequence ID" value="PFG32282.1"/>
    <property type="molecule type" value="Genomic_DNA"/>
</dbReference>
<dbReference type="SUPFAM" id="SSF55797">
    <property type="entry name" value="PR-1-like"/>
    <property type="match status" value="1"/>
</dbReference>
<feature type="region of interest" description="Disordered" evidence="1">
    <location>
        <begin position="38"/>
        <end position="62"/>
    </location>
</feature>
<evidence type="ECO:0000259" key="3">
    <source>
        <dbReference type="Pfam" id="PF00188"/>
    </source>
</evidence>
<sequence length="196" mass="20200">MSRREPGRSGSRRRRSVRSASLALALFLACTACSTADDGGQADDAGQTADLSDSTSVEESPAPYDLAAVTPEEYAAALVASTNAVREDAGLDTLSPSLCAQEQGLVRATDLVDAGGELVHASLDPVTDGCGPVEITGENLSRAAASPQDVVDAWMQSPGHASNILMPAYTSIGIACVPVVDESETEMLCSQIFLGI</sequence>
<evidence type="ECO:0000313" key="5">
    <source>
        <dbReference type="Proteomes" id="UP000225548"/>
    </source>
</evidence>
<dbReference type="PANTHER" id="PTHR31157">
    <property type="entry name" value="SCP DOMAIN-CONTAINING PROTEIN"/>
    <property type="match status" value="1"/>
</dbReference>
<dbReference type="OrthoDB" id="68195at2"/>
<proteinExistence type="predicted"/>
<feature type="domain" description="SCP" evidence="3">
    <location>
        <begin position="82"/>
        <end position="178"/>
    </location>
</feature>
<dbReference type="Gene3D" id="3.40.33.10">
    <property type="entry name" value="CAP"/>
    <property type="match status" value="1"/>
</dbReference>
<reference evidence="4 5" key="1">
    <citation type="submission" date="2017-10" db="EMBL/GenBank/DDBJ databases">
        <title>Sequencing the genomes of 1000 actinobacteria strains.</title>
        <authorList>
            <person name="Klenk H.-P."/>
        </authorList>
    </citation>
    <scope>NUCLEOTIDE SEQUENCE [LARGE SCALE GENOMIC DNA]</scope>
    <source>
        <strain evidence="4 5">DSM 18966</strain>
    </source>
</reference>
<dbReference type="RefSeq" id="WP_098453679.1">
    <property type="nucleotide sequence ID" value="NZ_PDJG01000001.1"/>
</dbReference>
<organism evidence="4 5">
    <name type="scientific">Sanguibacter antarcticus</name>
    <dbReference type="NCBI Taxonomy" id="372484"/>
    <lineage>
        <taxon>Bacteria</taxon>
        <taxon>Bacillati</taxon>
        <taxon>Actinomycetota</taxon>
        <taxon>Actinomycetes</taxon>
        <taxon>Micrococcales</taxon>
        <taxon>Sanguibacteraceae</taxon>
        <taxon>Sanguibacter</taxon>
    </lineage>
</organism>
<feature type="compositionally biased region" description="Low complexity" evidence="1">
    <location>
        <begin position="38"/>
        <end position="50"/>
    </location>
</feature>